<feature type="transmembrane region" description="Helical" evidence="1">
    <location>
        <begin position="149"/>
        <end position="166"/>
    </location>
</feature>
<name>A0A921EY89_9LACO</name>
<feature type="transmembrane region" description="Helical" evidence="1">
    <location>
        <begin position="12"/>
        <end position="31"/>
    </location>
</feature>
<proteinExistence type="predicted"/>
<dbReference type="Proteomes" id="UP000721920">
    <property type="component" value="Unassembled WGS sequence"/>
</dbReference>
<dbReference type="GO" id="GO:0052621">
    <property type="term" value="F:diguanylate cyclase activity"/>
    <property type="evidence" value="ECO:0007669"/>
    <property type="project" value="TreeGrafter"/>
</dbReference>
<keyword evidence="1" id="KW-0472">Membrane</keyword>
<gene>
    <name evidence="3" type="ORF">K8U88_02260</name>
</gene>
<dbReference type="CDD" id="cd01949">
    <property type="entry name" value="GGDEF"/>
    <property type="match status" value="1"/>
</dbReference>
<keyword evidence="1" id="KW-0812">Transmembrane</keyword>
<evidence type="ECO:0000259" key="2">
    <source>
        <dbReference type="PROSITE" id="PS50887"/>
    </source>
</evidence>
<dbReference type="InterPro" id="IPR050469">
    <property type="entry name" value="Diguanylate_Cyclase"/>
</dbReference>
<protein>
    <submittedName>
        <fullName evidence="3">GGDEF domain-containing protein</fullName>
    </submittedName>
</protein>
<dbReference type="InterPro" id="IPR043128">
    <property type="entry name" value="Rev_trsase/Diguanyl_cyclase"/>
</dbReference>
<dbReference type="EMBL" id="DYXN01000029">
    <property type="protein sequence ID" value="HJE86387.1"/>
    <property type="molecule type" value="Genomic_DNA"/>
</dbReference>
<dbReference type="Pfam" id="PF00990">
    <property type="entry name" value="GGDEF"/>
    <property type="match status" value="1"/>
</dbReference>
<dbReference type="SMART" id="SM00267">
    <property type="entry name" value="GGDEF"/>
    <property type="match status" value="1"/>
</dbReference>
<feature type="domain" description="GGDEF" evidence="2">
    <location>
        <begin position="242"/>
        <end position="376"/>
    </location>
</feature>
<reference evidence="3" key="2">
    <citation type="submission" date="2021-09" db="EMBL/GenBank/DDBJ databases">
        <authorList>
            <person name="Gilroy R."/>
        </authorList>
    </citation>
    <scope>NUCLEOTIDE SEQUENCE</scope>
    <source>
        <strain evidence="3">CHK173-2145</strain>
    </source>
</reference>
<evidence type="ECO:0000313" key="3">
    <source>
        <dbReference type="EMBL" id="HJE86387.1"/>
    </source>
</evidence>
<dbReference type="GO" id="GO:1902201">
    <property type="term" value="P:negative regulation of bacterial-type flagellum-dependent cell motility"/>
    <property type="evidence" value="ECO:0007669"/>
    <property type="project" value="TreeGrafter"/>
</dbReference>
<feature type="transmembrane region" description="Helical" evidence="1">
    <location>
        <begin position="121"/>
        <end position="137"/>
    </location>
</feature>
<dbReference type="PANTHER" id="PTHR45138">
    <property type="entry name" value="REGULATORY COMPONENTS OF SENSORY TRANSDUCTION SYSTEM"/>
    <property type="match status" value="1"/>
</dbReference>
<dbReference type="Gene3D" id="3.30.70.270">
    <property type="match status" value="1"/>
</dbReference>
<feature type="transmembrane region" description="Helical" evidence="1">
    <location>
        <begin position="82"/>
        <end position="101"/>
    </location>
</feature>
<dbReference type="NCBIfam" id="TIGR00254">
    <property type="entry name" value="GGDEF"/>
    <property type="match status" value="1"/>
</dbReference>
<dbReference type="InterPro" id="IPR000160">
    <property type="entry name" value="GGDEF_dom"/>
</dbReference>
<dbReference type="GO" id="GO:0005886">
    <property type="term" value="C:plasma membrane"/>
    <property type="evidence" value="ECO:0007669"/>
    <property type="project" value="TreeGrafter"/>
</dbReference>
<comment type="caution">
    <text evidence="3">The sequence shown here is derived from an EMBL/GenBank/DDBJ whole genome shotgun (WGS) entry which is preliminary data.</text>
</comment>
<sequence length="376" mass="44145">MTWSQWQVPPFISSIFFILGVFTLYWVTFSWLDMWVHRRHIDIADDVINAWYGVIYVLVFIFCMQIPVIGKPISWEFMNFQLIAIIFCAYFLNIHVSLYLFPPIVLVYMVFNESLRYWESWGYAVTLVVFFMAMNWIRVRYHDQRRAWMIYMAVGAPFGGVLWLWMKFKFALSWTTFQQEWLYLIIFELLLYAYVNMLTHDGELKSHLERLASHDTLTHARNFSSYTDTVKFLFKQSTRTGEPLSMIMFDIDHFKHVNDTYGHSAGDAVLREVAETAQEVLTHKDSKLKLYRTGGEEFNILLPGYDLDQTSRIATAVFEAVKQLTVHTRGQAIQVTLSLGVSAMLTADKTPMDFYNRVDQNLYHSKKHGRKQITVG</sequence>
<organism evidence="3 4">
    <name type="scientific">Levilactobacillus hammesii</name>
    <dbReference type="NCBI Taxonomy" id="267633"/>
    <lineage>
        <taxon>Bacteria</taxon>
        <taxon>Bacillati</taxon>
        <taxon>Bacillota</taxon>
        <taxon>Bacilli</taxon>
        <taxon>Lactobacillales</taxon>
        <taxon>Lactobacillaceae</taxon>
        <taxon>Levilactobacillus</taxon>
    </lineage>
</organism>
<feature type="transmembrane region" description="Helical" evidence="1">
    <location>
        <begin position="181"/>
        <end position="199"/>
    </location>
</feature>
<dbReference type="SUPFAM" id="SSF55073">
    <property type="entry name" value="Nucleotide cyclase"/>
    <property type="match status" value="1"/>
</dbReference>
<dbReference type="FunFam" id="3.30.70.270:FF:000001">
    <property type="entry name" value="Diguanylate cyclase domain protein"/>
    <property type="match status" value="1"/>
</dbReference>
<keyword evidence="1" id="KW-1133">Transmembrane helix</keyword>
<evidence type="ECO:0000256" key="1">
    <source>
        <dbReference type="SAM" id="Phobius"/>
    </source>
</evidence>
<dbReference type="PROSITE" id="PS50887">
    <property type="entry name" value="GGDEF"/>
    <property type="match status" value="1"/>
</dbReference>
<evidence type="ECO:0000313" key="4">
    <source>
        <dbReference type="Proteomes" id="UP000721920"/>
    </source>
</evidence>
<reference evidence="3" key="1">
    <citation type="journal article" date="2021" name="PeerJ">
        <title>Extensive microbial diversity within the chicken gut microbiome revealed by metagenomics and culture.</title>
        <authorList>
            <person name="Gilroy R."/>
            <person name="Ravi A."/>
            <person name="Getino M."/>
            <person name="Pursley I."/>
            <person name="Horton D.L."/>
            <person name="Alikhan N.F."/>
            <person name="Baker D."/>
            <person name="Gharbi K."/>
            <person name="Hall N."/>
            <person name="Watson M."/>
            <person name="Adriaenssens E.M."/>
            <person name="Foster-Nyarko E."/>
            <person name="Jarju S."/>
            <person name="Secka A."/>
            <person name="Antonio M."/>
            <person name="Oren A."/>
            <person name="Chaudhuri R.R."/>
            <person name="La Ragione R."/>
            <person name="Hildebrand F."/>
            <person name="Pallen M.J."/>
        </authorList>
    </citation>
    <scope>NUCLEOTIDE SEQUENCE</scope>
    <source>
        <strain evidence="3">CHK173-2145</strain>
    </source>
</reference>
<dbReference type="GO" id="GO:0043709">
    <property type="term" value="P:cell adhesion involved in single-species biofilm formation"/>
    <property type="evidence" value="ECO:0007669"/>
    <property type="project" value="TreeGrafter"/>
</dbReference>
<dbReference type="AlphaFoldDB" id="A0A921EY89"/>
<dbReference type="InterPro" id="IPR029787">
    <property type="entry name" value="Nucleotide_cyclase"/>
</dbReference>
<feature type="transmembrane region" description="Helical" evidence="1">
    <location>
        <begin position="51"/>
        <end position="70"/>
    </location>
</feature>
<dbReference type="PANTHER" id="PTHR45138:SF9">
    <property type="entry name" value="DIGUANYLATE CYCLASE DGCM-RELATED"/>
    <property type="match status" value="1"/>
</dbReference>
<accession>A0A921EY89</accession>